<reference evidence="2 3" key="1">
    <citation type="journal article" date="2019" name="Sci. Rep.">
        <title>Orb-weaving spider Araneus ventricosus genome elucidates the spidroin gene catalogue.</title>
        <authorList>
            <person name="Kono N."/>
            <person name="Nakamura H."/>
            <person name="Ohtoshi R."/>
            <person name="Moran D.A.P."/>
            <person name="Shinohara A."/>
            <person name="Yoshida Y."/>
            <person name="Fujiwara M."/>
            <person name="Mori M."/>
            <person name="Tomita M."/>
            <person name="Arakawa K."/>
        </authorList>
    </citation>
    <scope>NUCLEOTIDE SEQUENCE [LARGE SCALE GENOMIC DNA]</scope>
</reference>
<evidence type="ECO:0000256" key="1">
    <source>
        <dbReference type="SAM" id="MobiDB-lite"/>
    </source>
</evidence>
<gene>
    <name evidence="2" type="ORF">AVEN_246350_1</name>
</gene>
<dbReference type="EMBL" id="BGPR01003392">
    <property type="protein sequence ID" value="GBM87577.1"/>
    <property type="molecule type" value="Genomic_DNA"/>
</dbReference>
<organism evidence="2 3">
    <name type="scientific">Araneus ventricosus</name>
    <name type="common">Orbweaver spider</name>
    <name type="synonym">Epeira ventricosa</name>
    <dbReference type="NCBI Taxonomy" id="182803"/>
    <lineage>
        <taxon>Eukaryota</taxon>
        <taxon>Metazoa</taxon>
        <taxon>Ecdysozoa</taxon>
        <taxon>Arthropoda</taxon>
        <taxon>Chelicerata</taxon>
        <taxon>Arachnida</taxon>
        <taxon>Araneae</taxon>
        <taxon>Araneomorphae</taxon>
        <taxon>Entelegynae</taxon>
        <taxon>Araneoidea</taxon>
        <taxon>Araneidae</taxon>
        <taxon>Araneus</taxon>
    </lineage>
</organism>
<sequence length="136" mass="15316">MSKIVRLLQQSVFSTCSVSILMSLVITHFSKLVLRHIICNFCAQSLIPSAKNVAEEHSARRQPQEKKNNSRNRCKIIEKRDRGGKMTDLELTSNRSAPRICATLKNNGMIKEIDAIKAVTRISTYGVGDVERLFVI</sequence>
<feature type="compositionally biased region" description="Basic and acidic residues" evidence="1">
    <location>
        <begin position="53"/>
        <end position="68"/>
    </location>
</feature>
<proteinExistence type="predicted"/>
<protein>
    <submittedName>
        <fullName evidence="2">Uncharacterized protein</fullName>
    </submittedName>
</protein>
<feature type="region of interest" description="Disordered" evidence="1">
    <location>
        <begin position="53"/>
        <end position="77"/>
    </location>
</feature>
<accession>A0A4Y2JBZ1</accession>
<dbReference type="AlphaFoldDB" id="A0A4Y2JBZ1"/>
<evidence type="ECO:0000313" key="3">
    <source>
        <dbReference type="Proteomes" id="UP000499080"/>
    </source>
</evidence>
<comment type="caution">
    <text evidence="2">The sequence shown here is derived from an EMBL/GenBank/DDBJ whole genome shotgun (WGS) entry which is preliminary data.</text>
</comment>
<keyword evidence="3" id="KW-1185">Reference proteome</keyword>
<name>A0A4Y2JBZ1_ARAVE</name>
<dbReference type="Proteomes" id="UP000499080">
    <property type="component" value="Unassembled WGS sequence"/>
</dbReference>
<evidence type="ECO:0000313" key="2">
    <source>
        <dbReference type="EMBL" id="GBM87577.1"/>
    </source>
</evidence>